<organism evidence="1 2">
    <name type="scientific">Chelatococcus asaccharovorans</name>
    <dbReference type="NCBI Taxonomy" id="28210"/>
    <lineage>
        <taxon>Bacteria</taxon>
        <taxon>Pseudomonadati</taxon>
        <taxon>Pseudomonadota</taxon>
        <taxon>Alphaproteobacteria</taxon>
        <taxon>Hyphomicrobiales</taxon>
        <taxon>Chelatococcaceae</taxon>
        <taxon>Chelatococcus</taxon>
    </lineage>
</organism>
<comment type="caution">
    <text evidence="1">The sequence shown here is derived from an EMBL/GenBank/DDBJ whole genome shotgun (WGS) entry which is preliminary data.</text>
</comment>
<gene>
    <name evidence="1" type="ORF">C7450_10338</name>
</gene>
<sequence length="84" mass="9697">MMIPFPSNRWQDPSHLERELEDVLKHIDDELRQVKLTYSALASATTFTTARIHHLYNVQGVMKERIAQLRALRNAGQKAEGQKP</sequence>
<protein>
    <submittedName>
        <fullName evidence="1">Uncharacterized protein</fullName>
    </submittedName>
</protein>
<proteinExistence type="predicted"/>
<keyword evidence="2" id="KW-1185">Reference proteome</keyword>
<dbReference type="RefSeq" id="WP_110373835.1">
    <property type="nucleotide sequence ID" value="NZ_JAHBRY010000001.1"/>
</dbReference>
<dbReference type="EMBL" id="QJJK01000003">
    <property type="protein sequence ID" value="PXW61523.1"/>
    <property type="molecule type" value="Genomic_DNA"/>
</dbReference>
<accession>A0A2V3UAI9</accession>
<dbReference type="Proteomes" id="UP000248021">
    <property type="component" value="Unassembled WGS sequence"/>
</dbReference>
<name>A0A2V3UAI9_9HYPH</name>
<reference evidence="1 2" key="1">
    <citation type="submission" date="2018-05" db="EMBL/GenBank/DDBJ databases">
        <title>Genomic Encyclopedia of Type Strains, Phase IV (KMG-IV): sequencing the most valuable type-strain genomes for metagenomic binning, comparative biology and taxonomic classification.</title>
        <authorList>
            <person name="Goeker M."/>
        </authorList>
    </citation>
    <scope>NUCLEOTIDE SEQUENCE [LARGE SCALE GENOMIC DNA]</scope>
    <source>
        <strain evidence="1 2">DSM 6462</strain>
    </source>
</reference>
<evidence type="ECO:0000313" key="2">
    <source>
        <dbReference type="Proteomes" id="UP000248021"/>
    </source>
</evidence>
<evidence type="ECO:0000313" key="1">
    <source>
        <dbReference type="EMBL" id="PXW61523.1"/>
    </source>
</evidence>
<dbReference type="AlphaFoldDB" id="A0A2V3UAI9"/>